<feature type="domain" description="AMP-binding enzyme C-terminal" evidence="2">
    <location>
        <begin position="750"/>
        <end position="824"/>
    </location>
</feature>
<dbReference type="OrthoDB" id="2472181at2"/>
<dbReference type="NCBIfam" id="TIGR01733">
    <property type="entry name" value="AA-adenyl-dom"/>
    <property type="match status" value="1"/>
</dbReference>
<dbReference type="PANTHER" id="PTHR45527:SF1">
    <property type="entry name" value="FATTY ACID SYNTHASE"/>
    <property type="match status" value="1"/>
</dbReference>
<dbReference type="InterPro" id="IPR025110">
    <property type="entry name" value="AMP-bd_C"/>
</dbReference>
<accession>A0A2T0THK6</accession>
<dbReference type="Proteomes" id="UP000239494">
    <property type="component" value="Unassembled WGS sequence"/>
</dbReference>
<dbReference type="Pfam" id="PF00501">
    <property type="entry name" value="AMP-binding"/>
    <property type="match status" value="1"/>
</dbReference>
<feature type="domain" description="AMP-dependent synthetase/ligase" evidence="1">
    <location>
        <begin position="352"/>
        <end position="692"/>
    </location>
</feature>
<dbReference type="Gene3D" id="3.30.300.30">
    <property type="match status" value="1"/>
</dbReference>
<dbReference type="AlphaFoldDB" id="A0A2T0THK6"/>
<name>A0A2T0THK6_9PSEU</name>
<dbReference type="SUPFAM" id="SSF56801">
    <property type="entry name" value="Acetyl-CoA synthetase-like"/>
    <property type="match status" value="1"/>
</dbReference>
<protein>
    <submittedName>
        <fullName evidence="3">Amino acid adenylation domain-containing protein</fullName>
    </submittedName>
</protein>
<gene>
    <name evidence="3" type="ORF">CLV43_102761</name>
</gene>
<organism evidence="3 4">
    <name type="scientific">Umezawaea tangerina</name>
    <dbReference type="NCBI Taxonomy" id="84725"/>
    <lineage>
        <taxon>Bacteria</taxon>
        <taxon>Bacillati</taxon>
        <taxon>Actinomycetota</taxon>
        <taxon>Actinomycetes</taxon>
        <taxon>Pseudonocardiales</taxon>
        <taxon>Pseudonocardiaceae</taxon>
        <taxon>Umezawaea</taxon>
    </lineage>
</organism>
<dbReference type="PROSITE" id="PS00455">
    <property type="entry name" value="AMP_BINDING"/>
    <property type="match status" value="1"/>
</dbReference>
<dbReference type="PANTHER" id="PTHR45527">
    <property type="entry name" value="NONRIBOSOMAL PEPTIDE SYNTHETASE"/>
    <property type="match status" value="1"/>
</dbReference>
<dbReference type="Gene3D" id="3.40.50.12780">
    <property type="entry name" value="N-terminal domain of ligase-like"/>
    <property type="match status" value="1"/>
</dbReference>
<dbReference type="GO" id="GO:0043041">
    <property type="term" value="P:amino acid activation for nonribosomal peptide biosynthetic process"/>
    <property type="evidence" value="ECO:0007669"/>
    <property type="project" value="TreeGrafter"/>
</dbReference>
<evidence type="ECO:0000313" key="4">
    <source>
        <dbReference type="Proteomes" id="UP000239494"/>
    </source>
</evidence>
<dbReference type="InterPro" id="IPR045851">
    <property type="entry name" value="AMP-bd_C_sf"/>
</dbReference>
<evidence type="ECO:0000259" key="2">
    <source>
        <dbReference type="Pfam" id="PF13193"/>
    </source>
</evidence>
<proteinExistence type="predicted"/>
<dbReference type="InterPro" id="IPR010071">
    <property type="entry name" value="AA_adenyl_dom"/>
</dbReference>
<dbReference type="Gene3D" id="3.30.559.30">
    <property type="entry name" value="Nonribosomal peptide synthetase, condensation domain"/>
    <property type="match status" value="1"/>
</dbReference>
<dbReference type="SUPFAM" id="SSF52777">
    <property type="entry name" value="CoA-dependent acyltransferases"/>
    <property type="match status" value="1"/>
</dbReference>
<reference evidence="3 4" key="1">
    <citation type="submission" date="2018-03" db="EMBL/GenBank/DDBJ databases">
        <title>Genomic Encyclopedia of Archaeal and Bacterial Type Strains, Phase II (KMG-II): from individual species to whole genera.</title>
        <authorList>
            <person name="Goeker M."/>
        </authorList>
    </citation>
    <scope>NUCLEOTIDE SEQUENCE [LARGE SCALE GENOMIC DNA]</scope>
    <source>
        <strain evidence="3 4">DSM 44720</strain>
    </source>
</reference>
<dbReference type="GO" id="GO:0044550">
    <property type="term" value="P:secondary metabolite biosynthetic process"/>
    <property type="evidence" value="ECO:0007669"/>
    <property type="project" value="TreeGrafter"/>
</dbReference>
<dbReference type="CDD" id="cd05930">
    <property type="entry name" value="A_NRPS"/>
    <property type="match status" value="1"/>
</dbReference>
<evidence type="ECO:0000259" key="1">
    <source>
        <dbReference type="Pfam" id="PF00501"/>
    </source>
</evidence>
<dbReference type="InterPro" id="IPR020845">
    <property type="entry name" value="AMP-binding_CS"/>
</dbReference>
<dbReference type="EMBL" id="PVTF01000002">
    <property type="protein sequence ID" value="PRY45196.1"/>
    <property type="molecule type" value="Genomic_DNA"/>
</dbReference>
<keyword evidence="4" id="KW-1185">Reference proteome</keyword>
<dbReference type="InterPro" id="IPR042099">
    <property type="entry name" value="ANL_N_sf"/>
</dbReference>
<dbReference type="Pfam" id="PF13193">
    <property type="entry name" value="AMP-binding_C"/>
    <property type="match status" value="1"/>
</dbReference>
<dbReference type="GO" id="GO:0031177">
    <property type="term" value="F:phosphopantetheine binding"/>
    <property type="evidence" value="ECO:0007669"/>
    <property type="project" value="TreeGrafter"/>
</dbReference>
<dbReference type="GO" id="GO:0005737">
    <property type="term" value="C:cytoplasm"/>
    <property type="evidence" value="ECO:0007669"/>
    <property type="project" value="TreeGrafter"/>
</dbReference>
<evidence type="ECO:0000313" key="3">
    <source>
        <dbReference type="EMBL" id="PRY45196.1"/>
    </source>
</evidence>
<dbReference type="RefSeq" id="WP_106186718.1">
    <property type="nucleotide sequence ID" value="NZ_PVTF01000002.1"/>
</dbReference>
<sequence>MPDPTHLTDRAWLVLGELDLTRTRARLAAAHPALRLAGYDFSAPPHESTSDLGTDERAAACWGELVRGEMEAAGVDAAPARLALARLARDRHLAVVVTKGDLDPGTVLSWALDPEQRDVPAQAAGERALAAVPPLDLPAALRGGGQPSGSASTLRRPCGPAPAEFAAAHGVSTEAVLTAAVAVLLARYRGLPDADLVVSAPDPVLVPVRVRDHVRAQDLVRTVHNGLARGVPVVRSAGATVAVGRHDDGRPETFGAFTATPVHVSDGRAKHELDIALTADGTLRIDYDAGLYETRAVFVAANRLLAVLAGITADQRVGDIAALTPEEHDAVTAWSTGEDRSVEDTCLHTLVERHAVATPDAVAVVCGGVELTYGELDARANRVAHALGARGIGTGDLVAVLADRAAEPIVAMLGVLKAGAGYVPVEPSYPAERIRHVLADSGARVVVAHRPFEAPVPVLRLADCAGEPDHAPAVAVAVDPTDVAYLIYTSGSTGVPKGVAVSHRSIVVSTHARGVGGAPPERDLVTMPLCFDGAAGGLYWTLTGGGTVVLPTEVEAHDLLALRALLLRAPITHIHSVPSHYGLVLQAAGGTGLERLRLVSVGGEPMPPKLVAWHLLDCPEAVLLNDYGPTECSVWATAHRCGFADATGGKIPIGGPLPNYRVHVLDGRLRPAPPGLPGEIYIGGPAVARGYHRRPGTTADRFLPDPFGASGERIYRTGDRGLWSAEGELHIIGRVDNQVKLRGFRVELGEIEAAVRNHRSVADCVVTVRTGANGVDQVIAFVASPDPGLTDGDLRGEVARLLPAYMHPDRFVVLPKLPRSPSGKIDAQLLRTLEVEPVPTP</sequence>
<dbReference type="FunFam" id="3.40.50.980:FF:000001">
    <property type="entry name" value="Non-ribosomal peptide synthetase"/>
    <property type="match status" value="1"/>
</dbReference>
<dbReference type="InterPro" id="IPR000873">
    <property type="entry name" value="AMP-dep_synth/lig_dom"/>
</dbReference>
<comment type="caution">
    <text evidence="3">The sequence shown here is derived from an EMBL/GenBank/DDBJ whole genome shotgun (WGS) entry which is preliminary data.</text>
</comment>